<evidence type="ECO:0000313" key="1">
    <source>
        <dbReference type="EMBL" id="MBB4103548.1"/>
    </source>
</evidence>
<accession>A0A7W6K1M2</accession>
<gene>
    <name evidence="1" type="ORF">GGQ66_002106</name>
</gene>
<proteinExistence type="predicted"/>
<dbReference type="Proteomes" id="UP000584824">
    <property type="component" value="Unassembled WGS sequence"/>
</dbReference>
<keyword evidence="2" id="KW-1185">Reference proteome</keyword>
<dbReference type="EMBL" id="JACIDU010000007">
    <property type="protein sequence ID" value="MBB4103548.1"/>
    <property type="molecule type" value="Genomic_DNA"/>
</dbReference>
<dbReference type="AlphaFoldDB" id="A0A7W6K1M2"/>
<evidence type="ECO:0000313" key="2">
    <source>
        <dbReference type="Proteomes" id="UP000584824"/>
    </source>
</evidence>
<name>A0A7W6K1M2_9HYPH</name>
<protein>
    <recommendedName>
        <fullName evidence="3">Helix-turn-helix domain-containing protein</fullName>
    </recommendedName>
</protein>
<comment type="caution">
    <text evidence="1">The sequence shown here is derived from an EMBL/GenBank/DDBJ whole genome shotgun (WGS) entry which is preliminary data.</text>
</comment>
<reference evidence="1 2" key="1">
    <citation type="submission" date="2020-08" db="EMBL/GenBank/DDBJ databases">
        <title>Genomic Encyclopedia of Type Strains, Phase IV (KMG-IV): sequencing the most valuable type-strain genomes for metagenomic binning, comparative biology and taxonomic classification.</title>
        <authorList>
            <person name="Goeker M."/>
        </authorList>
    </citation>
    <scope>NUCLEOTIDE SEQUENCE [LARGE SCALE GENOMIC DNA]</scope>
    <source>
        <strain evidence="1 2">DSM 26385</strain>
    </source>
</reference>
<evidence type="ECO:0008006" key="3">
    <source>
        <dbReference type="Google" id="ProtNLM"/>
    </source>
</evidence>
<sequence>MGSGPLSLKTVHTPIGDIGMPNNTETPDTQIDLIWGAEEIAKVIGRSARVTFHLLTTGALPARKVGGRWVIERSKLIAFFTGSAS</sequence>
<organism evidence="1 2">
    <name type="scientific">Allorhizobium borbori</name>
    <dbReference type="NCBI Taxonomy" id="485907"/>
    <lineage>
        <taxon>Bacteria</taxon>
        <taxon>Pseudomonadati</taxon>
        <taxon>Pseudomonadota</taxon>
        <taxon>Alphaproteobacteria</taxon>
        <taxon>Hyphomicrobiales</taxon>
        <taxon>Rhizobiaceae</taxon>
        <taxon>Rhizobium/Agrobacterium group</taxon>
        <taxon>Allorhizobium</taxon>
    </lineage>
</organism>